<dbReference type="Proteomes" id="UP001150924">
    <property type="component" value="Unassembled WGS sequence"/>
</dbReference>
<dbReference type="EMBL" id="JAPNKE010000002">
    <property type="protein sequence ID" value="MCY1006697.1"/>
    <property type="molecule type" value="Genomic_DNA"/>
</dbReference>
<sequence length="501" mass="51367">MTRQYWTVAILACAPLVAGCPPTYTPGETESGTETDSETSETSNTTTPDVTTTSPTTTVEPTTDTETSTTTTSTSTTGPTTGNMGCAGDGDCSDPSKPFCIDQACVGCGSTPDPDATCAGVDAETPVCNPDSGACVVCTPENKGLCADATPVCDAATNECVGCVEHDDCPDSACNSETGACFALEYVVYVDGVAQCDIGDGTMAAPFCQITHALDHVAMNDPSLGWTIKVKTGNYIQPSLVVPEASNLAIVGDGGIAKIRSNAGPTLQINPSSKVLLGKLNLASNADDTGLTCTGSQLQGTDLTFSLNRQGYVGTDCNAHFNRSVFYKNTSGGLSAFGAGATAIVNSYISNNGSNAESNYGGLLTGQGHELSLVYSTVVNNLSEVGARSLLCMPDAGATTVRNSVIIAFVAPSIDCPTVTFENSAIDEGKTDGDTNLAATMADAMAWFEGQVGGVYKAKLDTPIATLAVWKDGDPATDFNGDPRPATDGETDYAGADRPAR</sequence>
<feature type="signal peptide" evidence="2">
    <location>
        <begin position="1"/>
        <end position="19"/>
    </location>
</feature>
<dbReference type="AlphaFoldDB" id="A0A9X3EMF1"/>
<proteinExistence type="predicted"/>
<evidence type="ECO:0000313" key="3">
    <source>
        <dbReference type="EMBL" id="MCY1006697.1"/>
    </source>
</evidence>
<feature type="compositionally biased region" description="Low complexity" evidence="1">
    <location>
        <begin position="40"/>
        <end position="80"/>
    </location>
</feature>
<dbReference type="InterPro" id="IPR011050">
    <property type="entry name" value="Pectin_lyase_fold/virulence"/>
</dbReference>
<organism evidence="3 4">
    <name type="scientific">Nannocystis pusilla</name>
    <dbReference type="NCBI Taxonomy" id="889268"/>
    <lineage>
        <taxon>Bacteria</taxon>
        <taxon>Pseudomonadati</taxon>
        <taxon>Myxococcota</taxon>
        <taxon>Polyangia</taxon>
        <taxon>Nannocystales</taxon>
        <taxon>Nannocystaceae</taxon>
        <taxon>Nannocystis</taxon>
    </lineage>
</organism>
<gene>
    <name evidence="3" type="ORF">OV079_14280</name>
</gene>
<keyword evidence="2" id="KW-0732">Signal</keyword>
<feature type="region of interest" description="Disordered" evidence="1">
    <location>
        <begin position="24"/>
        <end position="80"/>
    </location>
</feature>
<feature type="region of interest" description="Disordered" evidence="1">
    <location>
        <begin position="472"/>
        <end position="501"/>
    </location>
</feature>
<name>A0A9X3EMF1_9BACT</name>
<dbReference type="SUPFAM" id="SSF51126">
    <property type="entry name" value="Pectin lyase-like"/>
    <property type="match status" value="1"/>
</dbReference>
<keyword evidence="4" id="KW-1185">Reference proteome</keyword>
<accession>A0A9X3EMF1</accession>
<dbReference type="RefSeq" id="WP_267769020.1">
    <property type="nucleotide sequence ID" value="NZ_JAPNKE010000002.1"/>
</dbReference>
<feature type="chain" id="PRO_5040860360" evidence="2">
    <location>
        <begin position="20"/>
        <end position="501"/>
    </location>
</feature>
<comment type="caution">
    <text evidence="3">The sequence shown here is derived from an EMBL/GenBank/DDBJ whole genome shotgun (WGS) entry which is preliminary data.</text>
</comment>
<evidence type="ECO:0000256" key="2">
    <source>
        <dbReference type="SAM" id="SignalP"/>
    </source>
</evidence>
<dbReference type="PROSITE" id="PS51257">
    <property type="entry name" value="PROKAR_LIPOPROTEIN"/>
    <property type="match status" value="1"/>
</dbReference>
<evidence type="ECO:0000256" key="1">
    <source>
        <dbReference type="SAM" id="MobiDB-lite"/>
    </source>
</evidence>
<protein>
    <submittedName>
        <fullName evidence="3">Right-handed parallel beta-helix repeat-containing protein</fullName>
    </submittedName>
</protein>
<reference evidence="3" key="1">
    <citation type="submission" date="2022-11" db="EMBL/GenBank/DDBJ databases">
        <title>Minimal conservation of predation-associated metabolite biosynthetic gene clusters underscores biosynthetic potential of Myxococcota including descriptions for ten novel species: Archangium lansinium sp. nov., Myxococcus landrumus sp. nov., Nannocystis bai.</title>
        <authorList>
            <person name="Ahearne A."/>
            <person name="Stevens C."/>
            <person name="Phillips K."/>
        </authorList>
    </citation>
    <scope>NUCLEOTIDE SEQUENCE</scope>
    <source>
        <strain evidence="3">Na p29</strain>
    </source>
</reference>
<evidence type="ECO:0000313" key="4">
    <source>
        <dbReference type="Proteomes" id="UP001150924"/>
    </source>
</evidence>